<sequence>MVVGFIFFITFIIPMICGVLAWRSHSAKAFFIGALAFVVAQVLIRLPLLGWLSYHSDTYMLWRNTMPLVFSIILGLSAALMESCARLIGLKGLKAVTKQQAIFFGLGHGGVEALLIVGVPMLLQPALWDSITVVAGVERIFAMVLHVGLTLLVWLTVQTKKWRYFMMAITLHTTVDASIGIVNTLWPHYAILILETLLIVVSITTLYYGNKKGNEWHEI</sequence>
<keyword evidence="2" id="KW-0378">Hydrolase</keyword>
<feature type="transmembrane region" description="Helical" evidence="1">
    <location>
        <begin position="68"/>
        <end position="89"/>
    </location>
</feature>
<feature type="transmembrane region" description="Helical" evidence="1">
    <location>
        <begin position="29"/>
        <end position="48"/>
    </location>
</feature>
<keyword evidence="2" id="KW-0645">Protease</keyword>
<keyword evidence="1" id="KW-0472">Membrane</keyword>
<dbReference type="GO" id="GO:0006508">
    <property type="term" value="P:proteolysis"/>
    <property type="evidence" value="ECO:0007669"/>
    <property type="project" value="UniProtKB-KW"/>
</dbReference>
<dbReference type="GO" id="GO:0008233">
    <property type="term" value="F:peptidase activity"/>
    <property type="evidence" value="ECO:0007669"/>
    <property type="project" value="UniProtKB-KW"/>
</dbReference>
<keyword evidence="3" id="KW-1185">Reference proteome</keyword>
<feature type="transmembrane region" description="Helical" evidence="1">
    <location>
        <begin position="6"/>
        <end position="22"/>
    </location>
</feature>
<gene>
    <name evidence="2" type="ORF">GCM10007425_25260</name>
</gene>
<dbReference type="InterPro" id="IPR011397">
    <property type="entry name" value="YhfC"/>
</dbReference>
<reference evidence="2" key="1">
    <citation type="journal article" date="2014" name="Int. J. Syst. Evol. Microbiol.">
        <title>Complete genome sequence of Corynebacterium casei LMG S-19264T (=DSM 44701T), isolated from a smear-ripened cheese.</title>
        <authorList>
            <consortium name="US DOE Joint Genome Institute (JGI-PGF)"/>
            <person name="Walter F."/>
            <person name="Albersmeier A."/>
            <person name="Kalinowski J."/>
            <person name="Ruckert C."/>
        </authorList>
    </citation>
    <scope>NUCLEOTIDE SEQUENCE</scope>
    <source>
        <strain evidence="2">CGMCC 1.15760</strain>
    </source>
</reference>
<protein>
    <submittedName>
        <fullName evidence="2">CAAX amino protease</fullName>
    </submittedName>
</protein>
<dbReference type="AlphaFoldDB" id="A0A917G8Q3"/>
<dbReference type="RefSeq" id="WP_188615416.1">
    <property type="nucleotide sequence ID" value="NZ_BMJT01000008.1"/>
</dbReference>
<proteinExistence type="predicted"/>
<evidence type="ECO:0000256" key="1">
    <source>
        <dbReference type="SAM" id="Phobius"/>
    </source>
</evidence>
<accession>A0A917G8Q3</accession>
<reference evidence="2" key="2">
    <citation type="submission" date="2020-09" db="EMBL/GenBank/DDBJ databases">
        <authorList>
            <person name="Sun Q."/>
            <person name="Zhou Y."/>
        </authorList>
    </citation>
    <scope>NUCLEOTIDE SEQUENCE</scope>
    <source>
        <strain evidence="2">CGMCC 1.15760</strain>
    </source>
</reference>
<comment type="caution">
    <text evidence="2">The sequence shown here is derived from an EMBL/GenBank/DDBJ whole genome shotgun (WGS) entry which is preliminary data.</text>
</comment>
<keyword evidence="1" id="KW-1133">Transmembrane helix</keyword>
<keyword evidence="1" id="KW-0812">Transmembrane</keyword>
<dbReference type="Proteomes" id="UP000616608">
    <property type="component" value="Unassembled WGS sequence"/>
</dbReference>
<organism evidence="2 3">
    <name type="scientific">Lysinibacillus alkalisoli</name>
    <dbReference type="NCBI Taxonomy" id="1911548"/>
    <lineage>
        <taxon>Bacteria</taxon>
        <taxon>Bacillati</taxon>
        <taxon>Bacillota</taxon>
        <taxon>Bacilli</taxon>
        <taxon>Bacillales</taxon>
        <taxon>Bacillaceae</taxon>
        <taxon>Lysinibacillus</taxon>
    </lineage>
</organism>
<feature type="transmembrane region" description="Helical" evidence="1">
    <location>
        <begin position="164"/>
        <end position="182"/>
    </location>
</feature>
<evidence type="ECO:0000313" key="2">
    <source>
        <dbReference type="EMBL" id="GGG29574.1"/>
    </source>
</evidence>
<evidence type="ECO:0000313" key="3">
    <source>
        <dbReference type="Proteomes" id="UP000616608"/>
    </source>
</evidence>
<dbReference type="EMBL" id="BMJT01000008">
    <property type="protein sequence ID" value="GGG29574.1"/>
    <property type="molecule type" value="Genomic_DNA"/>
</dbReference>
<feature type="transmembrane region" description="Helical" evidence="1">
    <location>
        <begin position="101"/>
        <end position="128"/>
    </location>
</feature>
<feature type="transmembrane region" description="Helical" evidence="1">
    <location>
        <begin position="140"/>
        <end position="157"/>
    </location>
</feature>
<dbReference type="Pfam" id="PF10086">
    <property type="entry name" value="YhfC"/>
    <property type="match status" value="2"/>
</dbReference>
<name>A0A917G8Q3_9BACI</name>
<feature type="transmembrane region" description="Helical" evidence="1">
    <location>
        <begin position="188"/>
        <end position="209"/>
    </location>
</feature>